<keyword evidence="8" id="KW-0472">Membrane</keyword>
<dbReference type="PROSITE" id="PS00211">
    <property type="entry name" value="ABC_TRANSPORTER_1"/>
    <property type="match status" value="1"/>
</dbReference>
<dbReference type="PROSITE" id="PS50893">
    <property type="entry name" value="ABC_TRANSPORTER_2"/>
    <property type="match status" value="1"/>
</dbReference>
<dbReference type="FunFam" id="3.40.50.300:FF:000056">
    <property type="entry name" value="Cell division ATP-binding protein FtsE"/>
    <property type="match status" value="1"/>
</dbReference>
<dbReference type="InterPro" id="IPR003439">
    <property type="entry name" value="ABC_transporter-like_ATP-bd"/>
</dbReference>
<evidence type="ECO:0000256" key="1">
    <source>
        <dbReference type="ARBA" id="ARBA00005417"/>
    </source>
</evidence>
<evidence type="ECO:0000256" key="6">
    <source>
        <dbReference type="ARBA" id="ARBA00022967"/>
    </source>
</evidence>
<evidence type="ECO:0000256" key="2">
    <source>
        <dbReference type="ARBA" id="ARBA00022448"/>
    </source>
</evidence>
<dbReference type="GO" id="GO:0016887">
    <property type="term" value="F:ATP hydrolysis activity"/>
    <property type="evidence" value="ECO:0007669"/>
    <property type="project" value="InterPro"/>
</dbReference>
<keyword evidence="6" id="KW-1278">Translocase</keyword>
<name>A0A1M4U3V8_9BACL</name>
<dbReference type="GO" id="GO:0005524">
    <property type="term" value="F:ATP binding"/>
    <property type="evidence" value="ECO:0007669"/>
    <property type="project" value="UniProtKB-KW"/>
</dbReference>
<organism evidence="10 11">
    <name type="scientific">Seinonella peptonophila</name>
    <dbReference type="NCBI Taxonomy" id="112248"/>
    <lineage>
        <taxon>Bacteria</taxon>
        <taxon>Bacillati</taxon>
        <taxon>Bacillota</taxon>
        <taxon>Bacilli</taxon>
        <taxon>Bacillales</taxon>
        <taxon>Thermoactinomycetaceae</taxon>
        <taxon>Seinonella</taxon>
    </lineage>
</organism>
<dbReference type="AlphaFoldDB" id="A0A1M4U3V8"/>
<dbReference type="SUPFAM" id="SSF52540">
    <property type="entry name" value="P-loop containing nucleoside triphosphate hydrolases"/>
    <property type="match status" value="1"/>
</dbReference>
<comment type="similarity">
    <text evidence="1">Belongs to the ABC transporter superfamily.</text>
</comment>
<keyword evidence="4" id="KW-0547">Nucleotide-binding</keyword>
<dbReference type="PANTHER" id="PTHR43166">
    <property type="entry name" value="AMINO ACID IMPORT ATP-BINDING PROTEIN"/>
    <property type="match status" value="1"/>
</dbReference>
<gene>
    <name evidence="10" type="ORF">SAMN05444392_101793</name>
</gene>
<evidence type="ECO:0000256" key="7">
    <source>
        <dbReference type="ARBA" id="ARBA00022970"/>
    </source>
</evidence>
<evidence type="ECO:0000259" key="9">
    <source>
        <dbReference type="PROSITE" id="PS50893"/>
    </source>
</evidence>
<evidence type="ECO:0000313" key="11">
    <source>
        <dbReference type="Proteomes" id="UP000184476"/>
    </source>
</evidence>
<reference evidence="10 11" key="1">
    <citation type="submission" date="2016-11" db="EMBL/GenBank/DDBJ databases">
        <authorList>
            <person name="Jaros S."/>
            <person name="Januszkiewicz K."/>
            <person name="Wedrychowicz H."/>
        </authorList>
    </citation>
    <scope>NUCLEOTIDE SEQUENCE [LARGE SCALE GENOMIC DNA]</scope>
    <source>
        <strain evidence="10 11">DSM 44666</strain>
    </source>
</reference>
<evidence type="ECO:0000256" key="3">
    <source>
        <dbReference type="ARBA" id="ARBA00022475"/>
    </source>
</evidence>
<dbReference type="STRING" id="112248.SAMN05444392_101793"/>
<dbReference type="Gene3D" id="3.40.50.300">
    <property type="entry name" value="P-loop containing nucleotide triphosphate hydrolases"/>
    <property type="match status" value="1"/>
</dbReference>
<dbReference type="CDD" id="cd03258">
    <property type="entry name" value="ABC_MetN_methionine_transporter"/>
    <property type="match status" value="1"/>
</dbReference>
<sequence>MIQFHHVSKRYEDKQKSTIAVDRVSLAIPEGTIYGIIGFSGAGKSTLLRMINGLEKPSEGQVFVADQEISQLADTQLRSRRQKMGMIFQHFHLLWSRTVRENIAFPLEIADVDPATLNKKVDYLLERVGLTEKADDYPSQLSGGQKQRVGIARALANDPSVLLCDEATSALDPETTRSILKLLQEINQELGITLVIVTHEMSVVQSICRQMSVMDHGKVIEEGTVEELFSNPKHPITKRLVTNELKSVDHVEEVLSIHLYDLRNWNSIQQLISRHPVHLQILPGNLNVHQPVISFRVQGKSEDITAVKSILQSANEEGLSC</sequence>
<dbReference type="InterPro" id="IPR041701">
    <property type="entry name" value="MetN_ABC"/>
</dbReference>
<keyword evidence="11" id="KW-1185">Reference proteome</keyword>
<dbReference type="PANTHER" id="PTHR43166:SF30">
    <property type="entry name" value="METHIONINE IMPORT ATP-BINDING PROTEIN METN"/>
    <property type="match status" value="1"/>
</dbReference>
<evidence type="ECO:0000256" key="8">
    <source>
        <dbReference type="ARBA" id="ARBA00023136"/>
    </source>
</evidence>
<keyword evidence="7" id="KW-0029">Amino-acid transport</keyword>
<keyword evidence="2" id="KW-0813">Transport</keyword>
<protein>
    <submittedName>
        <fullName evidence="10">D-methionine transport system ATP-binding protein</fullName>
    </submittedName>
</protein>
<keyword evidence="3" id="KW-1003">Cell membrane</keyword>
<dbReference type="GO" id="GO:0005886">
    <property type="term" value="C:plasma membrane"/>
    <property type="evidence" value="ECO:0007669"/>
    <property type="project" value="UniProtKB-ARBA"/>
</dbReference>
<dbReference type="InterPro" id="IPR003593">
    <property type="entry name" value="AAA+_ATPase"/>
</dbReference>
<evidence type="ECO:0000256" key="4">
    <source>
        <dbReference type="ARBA" id="ARBA00022741"/>
    </source>
</evidence>
<proteinExistence type="inferred from homology"/>
<dbReference type="OrthoDB" id="9802264at2"/>
<dbReference type="InterPro" id="IPR017871">
    <property type="entry name" value="ABC_transporter-like_CS"/>
</dbReference>
<evidence type="ECO:0000256" key="5">
    <source>
        <dbReference type="ARBA" id="ARBA00022840"/>
    </source>
</evidence>
<feature type="domain" description="ABC transporter" evidence="9">
    <location>
        <begin position="2"/>
        <end position="241"/>
    </location>
</feature>
<accession>A0A1M4U3V8</accession>
<dbReference type="InterPro" id="IPR050086">
    <property type="entry name" value="MetN_ABC_transporter-like"/>
</dbReference>
<dbReference type="Pfam" id="PF00005">
    <property type="entry name" value="ABC_tran"/>
    <property type="match status" value="1"/>
</dbReference>
<dbReference type="RefSeq" id="WP_073152277.1">
    <property type="nucleotide sequence ID" value="NZ_FQVL01000001.1"/>
</dbReference>
<evidence type="ECO:0000313" key="10">
    <source>
        <dbReference type="EMBL" id="SHE51326.1"/>
    </source>
</evidence>
<dbReference type="GO" id="GO:0006865">
    <property type="term" value="P:amino acid transport"/>
    <property type="evidence" value="ECO:0007669"/>
    <property type="project" value="UniProtKB-KW"/>
</dbReference>
<dbReference type="SMART" id="SM00382">
    <property type="entry name" value="AAA"/>
    <property type="match status" value="1"/>
</dbReference>
<dbReference type="EMBL" id="FQVL01000001">
    <property type="protein sequence ID" value="SHE51326.1"/>
    <property type="molecule type" value="Genomic_DNA"/>
</dbReference>
<keyword evidence="5 10" id="KW-0067">ATP-binding</keyword>
<dbReference type="InterPro" id="IPR027417">
    <property type="entry name" value="P-loop_NTPase"/>
</dbReference>
<dbReference type="Proteomes" id="UP000184476">
    <property type="component" value="Unassembled WGS sequence"/>
</dbReference>